<dbReference type="EMBL" id="PFBF01000012">
    <property type="protein sequence ID" value="PIR86487.1"/>
    <property type="molecule type" value="Genomic_DNA"/>
</dbReference>
<sequence length="335" mass="36470">MATDSLLARDRSSRLIVLIAWIIFLLIVPSFIGARISYDWFGYSTPGALLGLAMTIFIATATLPRFFVKVSALRAFVTVDLLQTFINQRSGSAGPNERVYVAYGPGLHISFPWESRDSAQNVSLEEVSEPFQVTVQLKQGPIHIKGSVRLRPDITKLVPFLGGVASIVSEVTDLIESKIIQRLGGKENIFEVLTSVRDLNDYLHEQFAVGEGGDGVAEFEERFGVNVGDVTVAEILPSEEVQKTMAGLAEAQIIAEGTAILMGYKNAEGVKRAKTRGTVTQNDINKARDRFMAASDNIKMTLDANEYTLKVEGLEKLDPETVKALGQAAALYGAA</sequence>
<keyword evidence="1" id="KW-0472">Membrane</keyword>
<dbReference type="InterPro" id="IPR001107">
    <property type="entry name" value="Band_7"/>
</dbReference>
<gene>
    <name evidence="3" type="ORF">COU13_00710</name>
</gene>
<keyword evidence="1" id="KW-1133">Transmembrane helix</keyword>
<protein>
    <recommendedName>
        <fullName evidence="2">Band 7 domain-containing protein</fullName>
    </recommendedName>
</protein>
<proteinExistence type="predicted"/>
<feature type="domain" description="Band 7" evidence="2">
    <location>
        <begin position="102"/>
        <end position="256"/>
    </location>
</feature>
<feature type="transmembrane region" description="Helical" evidence="1">
    <location>
        <begin position="48"/>
        <end position="68"/>
    </location>
</feature>
<name>A0A2H0UJA8_9BACT</name>
<feature type="transmembrane region" description="Helical" evidence="1">
    <location>
        <begin position="15"/>
        <end position="36"/>
    </location>
</feature>
<comment type="caution">
    <text evidence="3">The sequence shown here is derived from an EMBL/GenBank/DDBJ whole genome shotgun (WGS) entry which is preliminary data.</text>
</comment>
<reference evidence="4" key="1">
    <citation type="submission" date="2017-09" db="EMBL/GenBank/DDBJ databases">
        <title>Depth-based differentiation of microbial function through sediment-hosted aquifers and enrichment of novel symbionts in the deep terrestrial subsurface.</title>
        <authorList>
            <person name="Probst A.J."/>
            <person name="Ladd B."/>
            <person name="Jarett J.K."/>
            <person name="Geller-Mcgrath D.E."/>
            <person name="Sieber C.M.K."/>
            <person name="Emerson J.B."/>
            <person name="Anantharaman K."/>
            <person name="Thomas B.C."/>
            <person name="Malmstrom R."/>
            <person name="Stieglmeier M."/>
            <person name="Klingl A."/>
            <person name="Woyke T."/>
            <person name="Ryan C.M."/>
            <person name="Banfield J.F."/>
        </authorList>
    </citation>
    <scope>NUCLEOTIDE SEQUENCE [LARGE SCALE GENOMIC DNA]</scope>
</reference>
<dbReference type="AlphaFoldDB" id="A0A2H0UJA8"/>
<evidence type="ECO:0000256" key="1">
    <source>
        <dbReference type="SAM" id="Phobius"/>
    </source>
</evidence>
<evidence type="ECO:0000313" key="4">
    <source>
        <dbReference type="Proteomes" id="UP000230706"/>
    </source>
</evidence>
<accession>A0A2H0UJA8</accession>
<feature type="non-terminal residue" evidence="3">
    <location>
        <position position="335"/>
    </location>
</feature>
<evidence type="ECO:0000259" key="2">
    <source>
        <dbReference type="Pfam" id="PF01145"/>
    </source>
</evidence>
<evidence type="ECO:0000313" key="3">
    <source>
        <dbReference type="EMBL" id="PIR86487.1"/>
    </source>
</evidence>
<dbReference type="Pfam" id="PF01145">
    <property type="entry name" value="Band_7"/>
    <property type="match status" value="1"/>
</dbReference>
<keyword evidence="1" id="KW-0812">Transmembrane</keyword>
<dbReference type="Proteomes" id="UP000230706">
    <property type="component" value="Unassembled WGS sequence"/>
</dbReference>
<organism evidence="3 4">
    <name type="scientific">Candidatus Kaiserbacteria bacterium CG10_big_fil_rev_8_21_14_0_10_43_70</name>
    <dbReference type="NCBI Taxonomy" id="1974605"/>
    <lineage>
        <taxon>Bacteria</taxon>
        <taxon>Candidatus Kaiseribacteriota</taxon>
    </lineage>
</organism>